<gene>
    <name evidence="2" type="ORF">J2744_001102</name>
</gene>
<dbReference type="Proteomes" id="UP000770586">
    <property type="component" value="Unassembled WGS sequence"/>
</dbReference>
<protein>
    <submittedName>
        <fullName evidence="2">Uncharacterized protein</fullName>
    </submittedName>
</protein>
<dbReference type="RefSeq" id="WP_209545511.1">
    <property type="nucleotide sequence ID" value="NZ_BAAADX010000006.1"/>
</dbReference>
<organism evidence="2 3">
    <name type="scientific">Halorubrum trapanicum</name>
    <dbReference type="NCBI Taxonomy" id="29284"/>
    <lineage>
        <taxon>Archaea</taxon>
        <taxon>Methanobacteriati</taxon>
        <taxon>Methanobacteriota</taxon>
        <taxon>Stenosarchaea group</taxon>
        <taxon>Halobacteria</taxon>
        <taxon>Halobacteriales</taxon>
        <taxon>Haloferacaceae</taxon>
        <taxon>Halorubrum</taxon>
    </lineage>
</organism>
<comment type="caution">
    <text evidence="2">The sequence shown here is derived from an EMBL/GenBank/DDBJ whole genome shotgun (WGS) entry which is preliminary data.</text>
</comment>
<evidence type="ECO:0000313" key="3">
    <source>
        <dbReference type="Proteomes" id="UP000770586"/>
    </source>
</evidence>
<sequence length="92" mass="10351">MGDDPTIPLGDVRQSDPGSDRQGAFKRGWTAAVKDLSDDAASSKYSEGPPPETLTWDNLGYRLGSVFGETDDDLRQELFDWCKRKQKRERES</sequence>
<dbReference type="OrthoDB" id="194164at2157"/>
<feature type="region of interest" description="Disordered" evidence="1">
    <location>
        <begin position="1"/>
        <end position="24"/>
    </location>
</feature>
<evidence type="ECO:0000313" key="2">
    <source>
        <dbReference type="EMBL" id="MBP1901432.1"/>
    </source>
</evidence>
<evidence type="ECO:0000256" key="1">
    <source>
        <dbReference type="SAM" id="MobiDB-lite"/>
    </source>
</evidence>
<proteinExistence type="predicted"/>
<dbReference type="EMBL" id="JAGGKE010000003">
    <property type="protein sequence ID" value="MBP1901432.1"/>
    <property type="molecule type" value="Genomic_DNA"/>
</dbReference>
<accession>A0A8J7RTG9</accession>
<dbReference type="AlphaFoldDB" id="A0A8J7RTG9"/>
<name>A0A8J7RTG9_9EURY</name>
<keyword evidence="3" id="KW-1185">Reference proteome</keyword>
<reference evidence="2 3" key="1">
    <citation type="submission" date="2021-03" db="EMBL/GenBank/DDBJ databases">
        <title>Genomic Encyclopedia of Type Strains, Phase IV (KMG-IV): sequencing the most valuable type-strain genomes for metagenomic binning, comparative biology and taxonomic classification.</title>
        <authorList>
            <person name="Goeker M."/>
        </authorList>
    </citation>
    <scope>NUCLEOTIDE SEQUENCE [LARGE SCALE GENOMIC DNA]</scope>
    <source>
        <strain evidence="2 3">DSM 12287</strain>
    </source>
</reference>